<comment type="similarity">
    <text evidence="7">Belongs to the major facilitator superfamily. Sugar transporter (TC 2.A.1.1) family.</text>
</comment>
<dbReference type="OrthoDB" id="6612291at2759"/>
<feature type="transmembrane region" description="Helical" evidence="9">
    <location>
        <begin position="304"/>
        <end position="329"/>
    </location>
</feature>
<dbReference type="EnsemblMetazoa" id="Aqu2.1.36131_001">
    <property type="protein sequence ID" value="Aqu2.1.36131_001"/>
    <property type="gene ID" value="Aqu2.1.36131"/>
</dbReference>
<dbReference type="InterPro" id="IPR005828">
    <property type="entry name" value="MFS_sugar_transport-like"/>
</dbReference>
<evidence type="ECO:0000256" key="2">
    <source>
        <dbReference type="ARBA" id="ARBA00022475"/>
    </source>
</evidence>
<dbReference type="InterPro" id="IPR005829">
    <property type="entry name" value="Sugar_transporter_CS"/>
</dbReference>
<feature type="domain" description="Major facilitator superfamily (MFS) profile" evidence="10">
    <location>
        <begin position="59"/>
        <end position="499"/>
    </location>
</feature>
<sequence>MSSERSPINRNGDIRYSTIPDNSIQSSTQEDKSKNVNPLVALYREISSGEQRLRIVFLYSCIAALGAVLTGFALGYSSLAQLDLSSNVGTMAVPSDKNFKYIGSIINVGALIGATFTGVASDKFGRTALLMVGSIPCVIGWAVIAGSWYFIRDDNSTPVLVMLLVGRFLTGLAAGCYSLVVPVYILEISPASLKGLFGALNQLGVTLGILIIYLLTSFCRYYYGALVAAGLSLVFVVVVLFLPETPRWLMANNERLEANRILCKLRGPRANIQKEMSTLDKGLERDAELSLVDKLKMLRYKYSYIPLIFAVFLMFFQQFCGINVIIFYAGTVLKTAKVQDANLAADFGVGVIQVIFTFVSVVLIDMLGRKILLCTGGLLLSLSAIGLGVYYYLTAHHTNLDDSNKFSYLAVVCLAVFIIGFSIGWGPIPWVMMGELTPLQTRGILSGITTAVNWTFSTIVTFAFQPYEDLVNPYGAWWTFGAISALSIPFVFFLIPETRGKELEDIQEEFEKRYGRNTRNNDDKE</sequence>
<keyword evidence="7" id="KW-0813">Transport</keyword>
<dbReference type="InterPro" id="IPR050549">
    <property type="entry name" value="MFS_Trehalose_Transporter"/>
</dbReference>
<reference evidence="11" key="2">
    <citation type="submission" date="2017-05" db="UniProtKB">
        <authorList>
            <consortium name="EnsemblMetazoa"/>
        </authorList>
    </citation>
    <scope>IDENTIFICATION</scope>
</reference>
<keyword evidence="6" id="KW-0325">Glycoprotein</keyword>
<evidence type="ECO:0000256" key="4">
    <source>
        <dbReference type="ARBA" id="ARBA00022989"/>
    </source>
</evidence>
<feature type="region of interest" description="Disordered" evidence="8">
    <location>
        <begin position="1"/>
        <end position="31"/>
    </location>
</feature>
<dbReference type="PROSITE" id="PS00216">
    <property type="entry name" value="SUGAR_TRANSPORT_1"/>
    <property type="match status" value="1"/>
</dbReference>
<protein>
    <recommendedName>
        <fullName evidence="10">Major facilitator superfamily (MFS) profile domain-containing protein</fullName>
    </recommendedName>
</protein>
<dbReference type="PRINTS" id="PR00171">
    <property type="entry name" value="SUGRTRNSPORT"/>
</dbReference>
<dbReference type="GO" id="GO:0022857">
    <property type="term" value="F:transmembrane transporter activity"/>
    <property type="evidence" value="ECO:0007669"/>
    <property type="project" value="InterPro"/>
</dbReference>
<name>A0A1X7V805_AMPQE</name>
<dbReference type="PROSITE" id="PS00217">
    <property type="entry name" value="SUGAR_TRANSPORT_2"/>
    <property type="match status" value="1"/>
</dbReference>
<evidence type="ECO:0000256" key="5">
    <source>
        <dbReference type="ARBA" id="ARBA00023136"/>
    </source>
</evidence>
<evidence type="ECO:0000256" key="1">
    <source>
        <dbReference type="ARBA" id="ARBA00004651"/>
    </source>
</evidence>
<accession>A0A1X7V805</accession>
<gene>
    <name evidence="11" type="primary">100633166</name>
</gene>
<dbReference type="FunFam" id="1.20.1250.20:FF:000055">
    <property type="entry name" value="Facilitated trehalose transporter Tret1-2 homolog"/>
    <property type="match status" value="1"/>
</dbReference>
<feature type="transmembrane region" description="Helical" evidence="9">
    <location>
        <begin position="56"/>
        <end position="79"/>
    </location>
</feature>
<feature type="transmembrane region" description="Helical" evidence="9">
    <location>
        <begin position="157"/>
        <end position="184"/>
    </location>
</feature>
<feature type="transmembrane region" description="Helical" evidence="9">
    <location>
        <begin position="341"/>
        <end position="364"/>
    </location>
</feature>
<dbReference type="GO" id="GO:0005886">
    <property type="term" value="C:plasma membrane"/>
    <property type="evidence" value="ECO:0007669"/>
    <property type="project" value="UniProtKB-SubCell"/>
</dbReference>
<feature type="transmembrane region" description="Helical" evidence="9">
    <location>
        <begin position="128"/>
        <end position="151"/>
    </location>
</feature>
<dbReference type="SUPFAM" id="SSF103473">
    <property type="entry name" value="MFS general substrate transporter"/>
    <property type="match status" value="1"/>
</dbReference>
<evidence type="ECO:0000256" key="7">
    <source>
        <dbReference type="RuleBase" id="RU003346"/>
    </source>
</evidence>
<feature type="compositionally biased region" description="Polar residues" evidence="8">
    <location>
        <begin position="19"/>
        <end position="28"/>
    </location>
</feature>
<dbReference type="AlphaFoldDB" id="A0A1X7V805"/>
<evidence type="ECO:0000256" key="9">
    <source>
        <dbReference type="SAM" id="Phobius"/>
    </source>
</evidence>
<feature type="transmembrane region" description="Helical" evidence="9">
    <location>
        <begin position="476"/>
        <end position="495"/>
    </location>
</feature>
<dbReference type="Gene3D" id="1.20.1250.20">
    <property type="entry name" value="MFS general substrate transporter like domains"/>
    <property type="match status" value="1"/>
</dbReference>
<dbReference type="NCBIfam" id="TIGR00879">
    <property type="entry name" value="SP"/>
    <property type="match status" value="1"/>
</dbReference>
<dbReference type="Pfam" id="PF00083">
    <property type="entry name" value="Sugar_tr"/>
    <property type="match status" value="1"/>
</dbReference>
<dbReference type="EnsemblMetazoa" id="XM_003385328.3">
    <property type="protein sequence ID" value="XP_003385376.1"/>
    <property type="gene ID" value="LOC100633166"/>
</dbReference>
<keyword evidence="2" id="KW-1003">Cell membrane</keyword>
<proteinExistence type="inferred from homology"/>
<keyword evidence="4 9" id="KW-1133">Transmembrane helix</keyword>
<dbReference type="InterPro" id="IPR003663">
    <property type="entry name" value="Sugar/inositol_transpt"/>
</dbReference>
<dbReference type="Proteomes" id="UP000007879">
    <property type="component" value="Unassembled WGS sequence"/>
</dbReference>
<dbReference type="InterPro" id="IPR020846">
    <property type="entry name" value="MFS_dom"/>
</dbReference>
<feature type="transmembrane region" description="Helical" evidence="9">
    <location>
        <begin position="196"/>
        <end position="215"/>
    </location>
</feature>
<keyword evidence="12" id="KW-1185">Reference proteome</keyword>
<dbReference type="PANTHER" id="PTHR48021">
    <property type="match status" value="1"/>
</dbReference>
<evidence type="ECO:0000313" key="11">
    <source>
        <dbReference type="EnsemblMetazoa" id="Aqu2.1.36131_001"/>
    </source>
</evidence>
<dbReference type="eggNOG" id="KOG0254">
    <property type="taxonomic scope" value="Eukaryota"/>
</dbReference>
<feature type="transmembrane region" description="Helical" evidence="9">
    <location>
        <begin position="444"/>
        <end position="464"/>
    </location>
</feature>
<dbReference type="STRING" id="400682.A0A1X7V805"/>
<evidence type="ECO:0000256" key="6">
    <source>
        <dbReference type="ARBA" id="ARBA00023180"/>
    </source>
</evidence>
<keyword evidence="3 9" id="KW-0812">Transmembrane</keyword>
<dbReference type="FunCoup" id="A0A1X7V805">
    <property type="interactions" value="257"/>
</dbReference>
<evidence type="ECO:0000256" key="3">
    <source>
        <dbReference type="ARBA" id="ARBA00022692"/>
    </source>
</evidence>
<feature type="transmembrane region" description="Helical" evidence="9">
    <location>
        <begin position="99"/>
        <end position="121"/>
    </location>
</feature>
<keyword evidence="5 9" id="KW-0472">Membrane</keyword>
<dbReference type="KEGG" id="aqu:100633166"/>
<dbReference type="PANTHER" id="PTHR48021:SF1">
    <property type="entry name" value="GH07001P-RELATED"/>
    <property type="match status" value="1"/>
</dbReference>
<dbReference type="InParanoid" id="A0A1X7V805"/>
<feature type="transmembrane region" description="Helical" evidence="9">
    <location>
        <begin position="408"/>
        <end position="432"/>
    </location>
</feature>
<feature type="transmembrane region" description="Helical" evidence="9">
    <location>
        <begin position="221"/>
        <end position="242"/>
    </location>
</feature>
<evidence type="ECO:0000313" key="12">
    <source>
        <dbReference type="Proteomes" id="UP000007879"/>
    </source>
</evidence>
<dbReference type="PROSITE" id="PS50850">
    <property type="entry name" value="MFS"/>
    <property type="match status" value="1"/>
</dbReference>
<comment type="subcellular location">
    <subcellularLocation>
        <location evidence="1">Cell membrane</location>
        <topology evidence="1">Multi-pass membrane protein</topology>
    </subcellularLocation>
</comment>
<evidence type="ECO:0000256" key="8">
    <source>
        <dbReference type="SAM" id="MobiDB-lite"/>
    </source>
</evidence>
<evidence type="ECO:0000259" key="10">
    <source>
        <dbReference type="PROSITE" id="PS50850"/>
    </source>
</evidence>
<dbReference type="InterPro" id="IPR036259">
    <property type="entry name" value="MFS_trans_sf"/>
</dbReference>
<feature type="transmembrane region" description="Helical" evidence="9">
    <location>
        <begin position="371"/>
        <end position="393"/>
    </location>
</feature>
<dbReference type="OMA" id="AQSANWF"/>
<reference evidence="12" key="1">
    <citation type="journal article" date="2010" name="Nature">
        <title>The Amphimedon queenslandica genome and the evolution of animal complexity.</title>
        <authorList>
            <person name="Srivastava M."/>
            <person name="Simakov O."/>
            <person name="Chapman J."/>
            <person name="Fahey B."/>
            <person name="Gauthier M.E."/>
            <person name="Mitros T."/>
            <person name="Richards G.S."/>
            <person name="Conaco C."/>
            <person name="Dacre M."/>
            <person name="Hellsten U."/>
            <person name="Larroux C."/>
            <person name="Putnam N.H."/>
            <person name="Stanke M."/>
            <person name="Adamska M."/>
            <person name="Darling A."/>
            <person name="Degnan S.M."/>
            <person name="Oakley T.H."/>
            <person name="Plachetzki D.C."/>
            <person name="Zhai Y."/>
            <person name="Adamski M."/>
            <person name="Calcino A."/>
            <person name="Cummins S.F."/>
            <person name="Goodstein D.M."/>
            <person name="Harris C."/>
            <person name="Jackson D.J."/>
            <person name="Leys S.P."/>
            <person name="Shu S."/>
            <person name="Woodcroft B.J."/>
            <person name="Vervoort M."/>
            <person name="Kosik K.S."/>
            <person name="Manning G."/>
            <person name="Degnan B.M."/>
            <person name="Rokhsar D.S."/>
        </authorList>
    </citation>
    <scope>NUCLEOTIDE SEQUENCE [LARGE SCALE GENOMIC DNA]</scope>
</reference>
<organism evidence="11">
    <name type="scientific">Amphimedon queenslandica</name>
    <name type="common">Sponge</name>
    <dbReference type="NCBI Taxonomy" id="400682"/>
    <lineage>
        <taxon>Eukaryota</taxon>
        <taxon>Metazoa</taxon>
        <taxon>Porifera</taxon>
        <taxon>Demospongiae</taxon>
        <taxon>Heteroscleromorpha</taxon>
        <taxon>Haplosclerida</taxon>
        <taxon>Niphatidae</taxon>
        <taxon>Amphimedon</taxon>
    </lineage>
</organism>